<keyword evidence="3 5" id="KW-0378">Hydrolase</keyword>
<dbReference type="Proteomes" id="UP000789595">
    <property type="component" value="Unassembled WGS sequence"/>
</dbReference>
<keyword evidence="5" id="KW-0496">Mitochondrion</keyword>
<dbReference type="NCBIfam" id="TIGR00628">
    <property type="entry name" value="ung"/>
    <property type="match status" value="1"/>
</dbReference>
<dbReference type="PANTHER" id="PTHR11264">
    <property type="entry name" value="URACIL-DNA GLYCOSYLASE"/>
    <property type="match status" value="1"/>
</dbReference>
<dbReference type="GO" id="GO:0097510">
    <property type="term" value="P:base-excision repair, AP site formation via deaminated base removal"/>
    <property type="evidence" value="ECO:0007669"/>
    <property type="project" value="TreeGrafter"/>
</dbReference>
<evidence type="ECO:0000256" key="1">
    <source>
        <dbReference type="ARBA" id="ARBA00008184"/>
    </source>
</evidence>
<comment type="subcellular location">
    <subcellularLocation>
        <location evidence="5">Mitochondrion</location>
    </subcellularLocation>
    <subcellularLocation>
        <location evidence="5">Nucleus</location>
    </subcellularLocation>
</comment>
<dbReference type="SUPFAM" id="SSF52141">
    <property type="entry name" value="Uracil-DNA glycosylase-like"/>
    <property type="match status" value="1"/>
</dbReference>
<gene>
    <name evidence="10" type="ORF">PECAL_4P03410</name>
</gene>
<evidence type="ECO:0000256" key="3">
    <source>
        <dbReference type="ARBA" id="ARBA00022801"/>
    </source>
</evidence>
<keyword evidence="4 5" id="KW-0234">DNA repair</keyword>
<dbReference type="InterPro" id="IPR036895">
    <property type="entry name" value="Uracil-DNA_glycosylase-like_sf"/>
</dbReference>
<dbReference type="GO" id="GO:0005739">
    <property type="term" value="C:mitochondrion"/>
    <property type="evidence" value="ECO:0007669"/>
    <property type="project" value="UniProtKB-SubCell"/>
</dbReference>
<evidence type="ECO:0000259" key="9">
    <source>
        <dbReference type="SMART" id="SM00986"/>
    </source>
</evidence>
<evidence type="ECO:0000313" key="11">
    <source>
        <dbReference type="Proteomes" id="UP000789595"/>
    </source>
</evidence>
<dbReference type="GO" id="GO:0004844">
    <property type="term" value="F:uracil DNA N-glycosylase activity"/>
    <property type="evidence" value="ECO:0007669"/>
    <property type="project" value="UniProtKB-UniRule"/>
</dbReference>
<reference evidence="10" key="1">
    <citation type="submission" date="2021-11" db="EMBL/GenBank/DDBJ databases">
        <authorList>
            <consortium name="Genoscope - CEA"/>
            <person name="William W."/>
        </authorList>
    </citation>
    <scope>NUCLEOTIDE SEQUENCE</scope>
</reference>
<dbReference type="OrthoDB" id="10031947at2759"/>
<dbReference type="SMART" id="SM00987">
    <property type="entry name" value="UreE_C"/>
    <property type="match status" value="1"/>
</dbReference>
<accession>A0A8J2SJ30</accession>
<comment type="function">
    <text evidence="5 7">Excises uracil residues from the DNA which can arise as a result of misincorporation of dUMP residues by DNA polymerase or due to deamination of cytosine.</text>
</comment>
<dbReference type="InterPro" id="IPR002043">
    <property type="entry name" value="UDG_fam1"/>
</dbReference>
<evidence type="ECO:0000256" key="4">
    <source>
        <dbReference type="ARBA" id="ARBA00023204"/>
    </source>
</evidence>
<dbReference type="CDD" id="cd10027">
    <property type="entry name" value="UDG-F1-like"/>
    <property type="match status" value="1"/>
</dbReference>
<comment type="caution">
    <text evidence="10">The sequence shown here is derived from an EMBL/GenBank/DDBJ whole genome shotgun (WGS) entry which is preliminary data.</text>
</comment>
<feature type="region of interest" description="Disordered" evidence="8">
    <location>
        <begin position="1"/>
        <end position="60"/>
    </location>
</feature>
<comment type="similarity">
    <text evidence="1 5 7">Belongs to the uracil-DNA glycosylase (UDG) superfamily. UNG family.</text>
</comment>
<evidence type="ECO:0000256" key="8">
    <source>
        <dbReference type="SAM" id="MobiDB-lite"/>
    </source>
</evidence>
<evidence type="ECO:0000256" key="5">
    <source>
        <dbReference type="HAMAP-Rule" id="MF_03166"/>
    </source>
</evidence>
<proteinExistence type="inferred from homology"/>
<feature type="compositionally biased region" description="Low complexity" evidence="8">
    <location>
        <begin position="51"/>
        <end position="60"/>
    </location>
</feature>
<dbReference type="SMART" id="SM00986">
    <property type="entry name" value="UDG"/>
    <property type="match status" value="1"/>
</dbReference>
<dbReference type="InterPro" id="IPR005122">
    <property type="entry name" value="Uracil-DNA_glycosylase-like"/>
</dbReference>
<keyword evidence="2 5" id="KW-0227">DNA damage</keyword>
<dbReference type="NCBIfam" id="NF003588">
    <property type="entry name" value="PRK05254.1-1"/>
    <property type="match status" value="1"/>
</dbReference>
<dbReference type="PANTHER" id="PTHR11264:SF0">
    <property type="entry name" value="URACIL-DNA GLYCOSYLASE"/>
    <property type="match status" value="1"/>
</dbReference>
<comment type="catalytic activity">
    <reaction evidence="5 7">
        <text>Hydrolyzes single-stranded DNA or mismatched double-stranded DNA and polynucleotides, releasing free uracil.</text>
        <dbReference type="EC" id="3.2.2.27"/>
    </reaction>
</comment>
<evidence type="ECO:0000256" key="7">
    <source>
        <dbReference type="RuleBase" id="RU003780"/>
    </source>
</evidence>
<evidence type="ECO:0000256" key="6">
    <source>
        <dbReference type="PROSITE-ProRule" id="PRU10072"/>
    </source>
</evidence>
<evidence type="ECO:0000256" key="2">
    <source>
        <dbReference type="ARBA" id="ARBA00022763"/>
    </source>
</evidence>
<dbReference type="EC" id="3.2.2.27" evidence="5 7"/>
<keyword evidence="5" id="KW-0539">Nucleus</keyword>
<dbReference type="PROSITE" id="PS00130">
    <property type="entry name" value="U_DNA_GLYCOSYLASE"/>
    <property type="match status" value="1"/>
</dbReference>
<organism evidence="10 11">
    <name type="scientific">Pelagomonas calceolata</name>
    <dbReference type="NCBI Taxonomy" id="35677"/>
    <lineage>
        <taxon>Eukaryota</taxon>
        <taxon>Sar</taxon>
        <taxon>Stramenopiles</taxon>
        <taxon>Ochrophyta</taxon>
        <taxon>Pelagophyceae</taxon>
        <taxon>Pelagomonadales</taxon>
        <taxon>Pelagomonadaceae</taxon>
        <taxon>Pelagomonas</taxon>
    </lineage>
</organism>
<dbReference type="InterPro" id="IPR018085">
    <property type="entry name" value="Ura-DNA_Glyclase_AS"/>
</dbReference>
<dbReference type="Pfam" id="PF03167">
    <property type="entry name" value="UDG"/>
    <property type="match status" value="1"/>
</dbReference>
<feature type="active site" description="Proton acceptor" evidence="5 6">
    <location>
        <position position="132"/>
    </location>
</feature>
<protein>
    <recommendedName>
        <fullName evidence="5 7">Uracil-DNA glycosylase</fullName>
        <shortName evidence="5">UDG</shortName>
        <ecNumber evidence="5 7">3.2.2.27</ecNumber>
    </recommendedName>
</protein>
<sequence>MADEPRRSPRKQKQKSLDSFFKPKAKKPKPAPAKPPADVAEAAKPADGKARAQQNKKAAQQTLARNFLKPLQDQGWRDALDGETSKPYLFQLAQFVAKERKAKTVYPPPEHTFAALDACKLDDVKIVIVGQDPYHGPGQAHGLCFSIADGADCKFPPSLRNIFVELARDLPGTTLPPKGKGDLTKWAQRGVLLLNSSLTVRRGEANSHAKAGWHTFTDAVIRTVNRRQKGAVFILWGKPARDKCSSINRTRHRVIESSHPSPLSNTKTATPFTGSGVFSRANALLGELGWGPVDWNL</sequence>
<feature type="domain" description="Uracil-DNA glycosylase-like" evidence="9">
    <location>
        <begin position="117"/>
        <end position="285"/>
    </location>
</feature>
<dbReference type="NCBIfam" id="NF003589">
    <property type="entry name" value="PRK05254.1-2"/>
    <property type="match status" value="1"/>
</dbReference>
<keyword evidence="11" id="KW-1185">Reference proteome</keyword>
<dbReference type="Gene3D" id="3.40.470.10">
    <property type="entry name" value="Uracil-DNA glycosylase-like domain"/>
    <property type="match status" value="1"/>
</dbReference>
<dbReference type="EMBL" id="CAKKNE010000004">
    <property type="protein sequence ID" value="CAH0373163.1"/>
    <property type="molecule type" value="Genomic_DNA"/>
</dbReference>
<dbReference type="GO" id="GO:0005634">
    <property type="term" value="C:nucleus"/>
    <property type="evidence" value="ECO:0007669"/>
    <property type="project" value="UniProtKB-SubCell"/>
</dbReference>
<evidence type="ECO:0000313" key="10">
    <source>
        <dbReference type="EMBL" id="CAH0373163.1"/>
    </source>
</evidence>
<dbReference type="NCBIfam" id="NF003592">
    <property type="entry name" value="PRK05254.1-5"/>
    <property type="match status" value="1"/>
</dbReference>
<name>A0A8J2SJ30_9STRA</name>
<dbReference type="AlphaFoldDB" id="A0A8J2SJ30"/>
<dbReference type="HAMAP" id="MF_00148">
    <property type="entry name" value="UDG"/>
    <property type="match status" value="1"/>
</dbReference>